<organism evidence="1">
    <name type="scientific">Ovis aries</name>
    <name type="common">Sheep</name>
    <dbReference type="NCBI Taxonomy" id="9940"/>
    <lineage>
        <taxon>Eukaryota</taxon>
        <taxon>Metazoa</taxon>
        <taxon>Chordata</taxon>
        <taxon>Craniata</taxon>
        <taxon>Vertebrata</taxon>
        <taxon>Euteleostomi</taxon>
        <taxon>Mammalia</taxon>
        <taxon>Eutheria</taxon>
        <taxon>Laurasiatheria</taxon>
        <taxon>Artiodactyla</taxon>
        <taxon>Ruminantia</taxon>
        <taxon>Pecora</taxon>
        <taxon>Bovidae</taxon>
        <taxon>Caprinae</taxon>
        <taxon>Ovis</taxon>
    </lineage>
</organism>
<sequence>MGWWPRALSSLPVLPLQPLLSLGSTHSPAAALPLPSLLSIQLARAHCAPLSAYLPGRFRGTSHFLCGNHQGPEEWLRDKVQVPLGRAAMSLNPPPHRVARDTEEVFRSYVFYRHQQEQEAEGAAAPTDPEMVTLHPEPTSTMGQVGRQLAVIGDDINRRYDTEFQAMLQHLQPTADNAYEYFTKIASSLFESGINWGRVVALLGFGYRLALHVYQRGLTGFLGQVTRFVADFVLRRSIARWIAQRGGWVAALDLGNAPIKNVAIVLAVVLLGQFVVRRFFKS</sequence>
<proteinExistence type="predicted"/>
<accession>A0AC11D7G9</accession>
<evidence type="ECO:0000313" key="1">
    <source>
        <dbReference type="Ensembl" id="ENSOARP00020040039.1"/>
    </source>
</evidence>
<reference evidence="1" key="3">
    <citation type="submission" date="2025-09" db="UniProtKB">
        <authorList>
            <consortium name="Ensembl"/>
        </authorList>
    </citation>
    <scope>IDENTIFICATION</scope>
</reference>
<dbReference type="Ensembl" id="ENSOART00020053819.1">
    <property type="protein sequence ID" value="ENSOARP00020040039.1"/>
    <property type="gene ID" value="ENSOARG00020017744.2"/>
</dbReference>
<reference evidence="1" key="1">
    <citation type="submission" date="2020-11" db="EMBL/GenBank/DDBJ databases">
        <authorList>
            <person name="Davenport K.M."/>
            <person name="Bickhart D.M."/>
            <person name="Smith T.P.L."/>
            <person name="Murdoch B.M."/>
            <person name="Rosen B.D."/>
        </authorList>
    </citation>
    <scope>NUCLEOTIDE SEQUENCE [LARGE SCALE GENOMIC DNA]</scope>
    <source>
        <strain evidence="1">OAR_USU_Benz2616</strain>
    </source>
</reference>
<protein>
    <submittedName>
        <fullName evidence="1">BCL2 antagonist/killer 1</fullName>
    </submittedName>
</protein>
<reference evidence="1" key="2">
    <citation type="submission" date="2025-08" db="UniProtKB">
        <authorList>
            <consortium name="Ensembl"/>
        </authorList>
    </citation>
    <scope>IDENTIFICATION</scope>
</reference>
<name>A0AC11D7G9_SHEEP</name>
<gene>
    <name evidence="1" type="primary">BAK1</name>
</gene>